<evidence type="ECO:0000256" key="2">
    <source>
        <dbReference type="ARBA" id="ARBA00022473"/>
    </source>
</evidence>
<comment type="similarity">
    <text evidence="1">Belongs to the ARG7 family.</text>
</comment>
<sequence length="148" mass="16046">MLEVKEKNNNMGLMRSMIPNGKQLFKSQSLKKRNQCPSAPNLELVPTGHVAVYVGEQVEKKRFVVPISYLNHPLFRDFLSCAAEKRPIGPPPDHSIVGSPPPPTDSAPPPSLLANSSPPPNIPSPPPPESNPRPLPTNDAPTFDPPPV</sequence>
<accession>A0ABQ7KTN7</accession>
<dbReference type="EMBL" id="JADBGQ010000009">
    <property type="protein sequence ID" value="KAG5377812.1"/>
    <property type="molecule type" value="Genomic_DNA"/>
</dbReference>
<evidence type="ECO:0000256" key="1">
    <source>
        <dbReference type="ARBA" id="ARBA00006974"/>
    </source>
</evidence>
<keyword evidence="3" id="KW-0341">Growth regulation</keyword>
<evidence type="ECO:0000256" key="3">
    <source>
        <dbReference type="ARBA" id="ARBA00022604"/>
    </source>
</evidence>
<evidence type="ECO:0000313" key="5">
    <source>
        <dbReference type="EMBL" id="KAG5377812.1"/>
    </source>
</evidence>
<dbReference type="PANTHER" id="PTHR31929">
    <property type="entry name" value="SAUR-LIKE AUXIN-RESPONSIVE PROTEIN FAMILY-RELATED"/>
    <property type="match status" value="1"/>
</dbReference>
<reference evidence="5 6" key="1">
    <citation type="submission" date="2021-03" db="EMBL/GenBank/DDBJ databases">
        <authorList>
            <person name="King G.J."/>
            <person name="Bancroft I."/>
            <person name="Baten A."/>
            <person name="Bloomfield J."/>
            <person name="Borpatragohain P."/>
            <person name="He Z."/>
            <person name="Irish N."/>
            <person name="Irwin J."/>
            <person name="Liu K."/>
            <person name="Mauleon R.P."/>
            <person name="Moore J."/>
            <person name="Morris R."/>
            <person name="Ostergaard L."/>
            <person name="Wang B."/>
            <person name="Wells R."/>
        </authorList>
    </citation>
    <scope>NUCLEOTIDE SEQUENCE [LARGE SCALE GENOMIC DNA]</scope>
    <source>
        <strain evidence="5">R-o-18</strain>
        <tissue evidence="5">Leaf</tissue>
    </source>
</reference>
<name>A0ABQ7KTN7_BRACM</name>
<feature type="region of interest" description="Disordered" evidence="4">
    <location>
        <begin position="84"/>
        <end position="148"/>
    </location>
</feature>
<comment type="caution">
    <text evidence="5">The sequence shown here is derived from an EMBL/GenBank/DDBJ whole genome shotgun (WGS) entry which is preliminary data.</text>
</comment>
<dbReference type="InterPro" id="IPR003676">
    <property type="entry name" value="SAUR_fam"/>
</dbReference>
<organism evidence="5 6">
    <name type="scientific">Brassica rapa subsp. trilocularis</name>
    <dbReference type="NCBI Taxonomy" id="1813537"/>
    <lineage>
        <taxon>Eukaryota</taxon>
        <taxon>Viridiplantae</taxon>
        <taxon>Streptophyta</taxon>
        <taxon>Embryophyta</taxon>
        <taxon>Tracheophyta</taxon>
        <taxon>Spermatophyta</taxon>
        <taxon>Magnoliopsida</taxon>
        <taxon>eudicotyledons</taxon>
        <taxon>Gunneridae</taxon>
        <taxon>Pentapetalae</taxon>
        <taxon>rosids</taxon>
        <taxon>malvids</taxon>
        <taxon>Brassicales</taxon>
        <taxon>Brassicaceae</taxon>
        <taxon>Brassiceae</taxon>
        <taxon>Brassica</taxon>
    </lineage>
</organism>
<protein>
    <recommendedName>
        <fullName evidence="7">Auxin-responsive protein</fullName>
    </recommendedName>
</protein>
<evidence type="ECO:0000256" key="4">
    <source>
        <dbReference type="SAM" id="MobiDB-lite"/>
    </source>
</evidence>
<evidence type="ECO:0008006" key="7">
    <source>
        <dbReference type="Google" id="ProtNLM"/>
    </source>
</evidence>
<feature type="compositionally biased region" description="Pro residues" evidence="4">
    <location>
        <begin position="88"/>
        <end position="135"/>
    </location>
</feature>
<evidence type="ECO:0000313" key="6">
    <source>
        <dbReference type="Proteomes" id="UP000823674"/>
    </source>
</evidence>
<gene>
    <name evidence="5" type="primary">A07g500970.1_BraROA</name>
    <name evidence="5" type="ORF">IGI04_025654</name>
</gene>
<keyword evidence="2" id="KW-0217">Developmental protein</keyword>
<dbReference type="Pfam" id="PF02519">
    <property type="entry name" value="Auxin_inducible"/>
    <property type="match status" value="1"/>
</dbReference>
<keyword evidence="6" id="KW-1185">Reference proteome</keyword>
<dbReference type="Proteomes" id="UP000823674">
    <property type="component" value="Chromosome A07"/>
</dbReference>
<proteinExistence type="inferred from homology"/>